<evidence type="ECO:0000313" key="2">
    <source>
        <dbReference type="EMBL" id="KAK0648823.1"/>
    </source>
</evidence>
<name>A0AA39YA26_9PEZI</name>
<feature type="compositionally biased region" description="Polar residues" evidence="1">
    <location>
        <begin position="176"/>
        <end position="189"/>
    </location>
</feature>
<evidence type="ECO:0000313" key="3">
    <source>
        <dbReference type="Proteomes" id="UP001174936"/>
    </source>
</evidence>
<reference evidence="2" key="1">
    <citation type="submission" date="2023-06" db="EMBL/GenBank/DDBJ databases">
        <title>Genome-scale phylogeny and comparative genomics of the fungal order Sordariales.</title>
        <authorList>
            <consortium name="Lawrence Berkeley National Laboratory"/>
            <person name="Hensen N."/>
            <person name="Bonometti L."/>
            <person name="Westerberg I."/>
            <person name="Brannstrom I.O."/>
            <person name="Guillou S."/>
            <person name="Cros-Aarteil S."/>
            <person name="Calhoun S."/>
            <person name="Haridas S."/>
            <person name="Kuo A."/>
            <person name="Mondo S."/>
            <person name="Pangilinan J."/>
            <person name="Riley R."/>
            <person name="Labutti K."/>
            <person name="Andreopoulos B."/>
            <person name="Lipzen A."/>
            <person name="Chen C."/>
            <person name="Yanf M."/>
            <person name="Daum C."/>
            <person name="Ng V."/>
            <person name="Clum A."/>
            <person name="Steindorff A."/>
            <person name="Ohm R."/>
            <person name="Martin F."/>
            <person name="Silar P."/>
            <person name="Natvig D."/>
            <person name="Lalanne C."/>
            <person name="Gautier V."/>
            <person name="Ament-Velasquez S.L."/>
            <person name="Kruys A."/>
            <person name="Hutchinson M.I."/>
            <person name="Powell A.J."/>
            <person name="Barry K."/>
            <person name="Miller A.N."/>
            <person name="Grigoriev I.V."/>
            <person name="Debuchy R."/>
            <person name="Gladieux P."/>
            <person name="Thoren M.H."/>
            <person name="Johannesson H."/>
        </authorList>
    </citation>
    <scope>NUCLEOTIDE SEQUENCE</scope>
    <source>
        <strain evidence="2">SMH2532-1</strain>
    </source>
</reference>
<gene>
    <name evidence="2" type="ORF">B0T16DRAFT_427806</name>
</gene>
<feature type="region of interest" description="Disordered" evidence="1">
    <location>
        <begin position="498"/>
        <end position="540"/>
    </location>
</feature>
<keyword evidence="3" id="KW-1185">Reference proteome</keyword>
<accession>A0AA39YA26</accession>
<dbReference type="PANTHER" id="PTHR35006">
    <property type="entry name" value="GLYOXALASE FAMILY PROTEIN (AFU_ORTHOLOGUE AFUA_5G14830)"/>
    <property type="match status" value="1"/>
</dbReference>
<feature type="region of interest" description="Disordered" evidence="1">
    <location>
        <begin position="89"/>
        <end position="116"/>
    </location>
</feature>
<sequence length="540" mass="58925">MLPFLEVAHLASSSSFYSAVTQPLGLRFLSGEKGPFPSAVYGDRLGDRDVFELRQIRASRDRPLKPSHIALSAPSAEAADDAYQFALRATPESRERDRDHRSGPYQSDCSVTRSISSGGQTRVNIVDFDGNSMEIVYRPPPEYSPYYGGSTVRKTQSTSKEASRILDWNYGVALNEPSSGPKSAGSSRTAGRRPYSGHPGNEPYSSLKRSVTDGPTVYDALPSPRQNSTGLSAGTVVGTLLGVAAGAALGGALTYSKVKADRNRAPRQEFDAPSFSRRSTFPTPDPYADRKSRYGDVERTVEKVRYPDDYQPAADYRPAPDYIARYSQVGAPRSREVEDFDYEDRRGRHSSSRSRTSARPRSEAASNRAPLLLADAEHRSQTSSSRSSRHPPIVQRSYTYETPERDSFVSARSHRSSTTVRGPPQPGQSAPLVSRSRSGTRVTTTTVKVSGSPDGRDDRAGTYVSARGVPLPPSTYVAAARGVPLPPSTYMAAREVPLPRSGVGRRDDRWDDDREDDLDSVAPSDSISCVGSRRSGRAYH</sequence>
<proteinExistence type="predicted"/>
<dbReference type="InterPro" id="IPR029068">
    <property type="entry name" value="Glyas_Bleomycin-R_OHBP_Dase"/>
</dbReference>
<feature type="compositionally biased region" description="Basic and acidic residues" evidence="1">
    <location>
        <begin position="91"/>
        <end position="102"/>
    </location>
</feature>
<evidence type="ECO:0000256" key="1">
    <source>
        <dbReference type="SAM" id="MobiDB-lite"/>
    </source>
</evidence>
<feature type="region of interest" description="Disordered" evidence="1">
    <location>
        <begin position="262"/>
        <end position="460"/>
    </location>
</feature>
<dbReference type="AlphaFoldDB" id="A0AA39YA26"/>
<feature type="compositionally biased region" description="Basic and acidic residues" evidence="1">
    <location>
        <begin position="287"/>
        <end position="308"/>
    </location>
</feature>
<dbReference type="SUPFAM" id="SSF54593">
    <property type="entry name" value="Glyoxalase/Bleomycin resistance protein/Dihydroxybiphenyl dioxygenase"/>
    <property type="match status" value="1"/>
</dbReference>
<dbReference type="EMBL" id="JAULSV010000003">
    <property type="protein sequence ID" value="KAK0648823.1"/>
    <property type="molecule type" value="Genomic_DNA"/>
</dbReference>
<organism evidence="2 3">
    <name type="scientific">Cercophora newfieldiana</name>
    <dbReference type="NCBI Taxonomy" id="92897"/>
    <lineage>
        <taxon>Eukaryota</taxon>
        <taxon>Fungi</taxon>
        <taxon>Dikarya</taxon>
        <taxon>Ascomycota</taxon>
        <taxon>Pezizomycotina</taxon>
        <taxon>Sordariomycetes</taxon>
        <taxon>Sordariomycetidae</taxon>
        <taxon>Sordariales</taxon>
        <taxon>Lasiosphaeriaceae</taxon>
        <taxon>Cercophora</taxon>
    </lineage>
</organism>
<feature type="region of interest" description="Disordered" evidence="1">
    <location>
        <begin position="174"/>
        <end position="213"/>
    </location>
</feature>
<dbReference type="PANTHER" id="PTHR35006:SF3">
    <property type="entry name" value="GLYOXALASE FAMILY PROTEIN (AFU_ORTHOLOGUE AFUA_3G06020)"/>
    <property type="match status" value="1"/>
</dbReference>
<protein>
    <submittedName>
        <fullName evidence="2">Uncharacterized protein</fullName>
    </submittedName>
</protein>
<feature type="compositionally biased region" description="Basic residues" evidence="1">
    <location>
        <begin position="347"/>
        <end position="358"/>
    </location>
</feature>
<feature type="compositionally biased region" description="Polar residues" evidence="1">
    <location>
        <begin position="104"/>
        <end position="116"/>
    </location>
</feature>
<comment type="caution">
    <text evidence="2">The sequence shown here is derived from an EMBL/GenBank/DDBJ whole genome shotgun (WGS) entry which is preliminary data.</text>
</comment>
<feature type="compositionally biased region" description="Low complexity" evidence="1">
    <location>
        <begin position="433"/>
        <end position="452"/>
    </location>
</feature>
<dbReference type="Proteomes" id="UP001174936">
    <property type="component" value="Unassembled WGS sequence"/>
</dbReference>
<dbReference type="Gene3D" id="3.10.180.10">
    <property type="entry name" value="2,3-Dihydroxybiphenyl 1,2-Dioxygenase, domain 1"/>
    <property type="match status" value="1"/>
</dbReference>